<organism evidence="1">
    <name type="scientific">marine metagenome</name>
    <dbReference type="NCBI Taxonomy" id="408172"/>
    <lineage>
        <taxon>unclassified sequences</taxon>
        <taxon>metagenomes</taxon>
        <taxon>ecological metagenomes</taxon>
    </lineage>
</organism>
<dbReference type="EMBL" id="UINC01122366">
    <property type="protein sequence ID" value="SVC98134.1"/>
    <property type="molecule type" value="Genomic_DNA"/>
</dbReference>
<reference evidence="1" key="1">
    <citation type="submission" date="2018-05" db="EMBL/GenBank/DDBJ databases">
        <authorList>
            <person name="Lanie J.A."/>
            <person name="Ng W.-L."/>
            <person name="Kazmierczak K.M."/>
            <person name="Andrzejewski T.M."/>
            <person name="Davidsen T.M."/>
            <person name="Wayne K.J."/>
            <person name="Tettelin H."/>
            <person name="Glass J.I."/>
            <person name="Rusch D."/>
            <person name="Podicherti R."/>
            <person name="Tsui H.-C.T."/>
            <person name="Winkler M.E."/>
        </authorList>
    </citation>
    <scope>NUCLEOTIDE SEQUENCE</scope>
</reference>
<evidence type="ECO:0000313" key="1">
    <source>
        <dbReference type="EMBL" id="SVC98134.1"/>
    </source>
</evidence>
<accession>A0A382RKA8</accession>
<gene>
    <name evidence="1" type="ORF">METZ01_LOCUS350988</name>
</gene>
<dbReference type="AlphaFoldDB" id="A0A382RKA8"/>
<name>A0A382RKA8_9ZZZZ</name>
<protein>
    <submittedName>
        <fullName evidence="1">Uncharacterized protein</fullName>
    </submittedName>
</protein>
<sequence length="67" mass="7326">MLKRIGLATLFISYLFALPLQVGDTCPDLSVPICANGTGDFELYTTANGEENGGEYHAVWINIFASW</sequence>
<proteinExistence type="predicted"/>